<gene>
    <name evidence="1" type="ORF">ACFSVN_04470</name>
</gene>
<dbReference type="EMBL" id="JBHULI010000005">
    <property type="protein sequence ID" value="MFD2531695.1"/>
    <property type="molecule type" value="Genomic_DNA"/>
</dbReference>
<reference evidence="2" key="1">
    <citation type="journal article" date="2019" name="Int. J. Syst. Evol. Microbiol.">
        <title>The Global Catalogue of Microorganisms (GCM) 10K type strain sequencing project: providing services to taxonomists for standard genome sequencing and annotation.</title>
        <authorList>
            <consortium name="The Broad Institute Genomics Platform"/>
            <consortium name="The Broad Institute Genome Sequencing Center for Infectious Disease"/>
            <person name="Wu L."/>
            <person name="Ma J."/>
        </authorList>
    </citation>
    <scope>NUCLEOTIDE SEQUENCE [LARGE SCALE GENOMIC DNA]</scope>
    <source>
        <strain evidence="2">KCTC 52042</strain>
    </source>
</reference>
<accession>A0ABW5JH73</accession>
<dbReference type="Proteomes" id="UP001597460">
    <property type="component" value="Unassembled WGS sequence"/>
</dbReference>
<keyword evidence="2" id="KW-1185">Reference proteome</keyword>
<comment type="caution">
    <text evidence="1">The sequence shown here is derived from an EMBL/GenBank/DDBJ whole genome shotgun (WGS) entry which is preliminary data.</text>
</comment>
<protein>
    <submittedName>
        <fullName evidence="1">Uncharacterized protein</fullName>
    </submittedName>
</protein>
<dbReference type="RefSeq" id="WP_390299226.1">
    <property type="nucleotide sequence ID" value="NZ_JBHULI010000005.1"/>
</dbReference>
<evidence type="ECO:0000313" key="2">
    <source>
        <dbReference type="Proteomes" id="UP001597460"/>
    </source>
</evidence>
<organism evidence="1 2">
    <name type="scientific">Gracilimonas halophila</name>
    <dbReference type="NCBI Taxonomy" id="1834464"/>
    <lineage>
        <taxon>Bacteria</taxon>
        <taxon>Pseudomonadati</taxon>
        <taxon>Balneolota</taxon>
        <taxon>Balneolia</taxon>
        <taxon>Balneolales</taxon>
        <taxon>Balneolaceae</taxon>
        <taxon>Gracilimonas</taxon>
    </lineage>
</organism>
<proteinExistence type="predicted"/>
<name>A0ABW5JH73_9BACT</name>
<evidence type="ECO:0000313" key="1">
    <source>
        <dbReference type="EMBL" id="MFD2531695.1"/>
    </source>
</evidence>
<sequence>MNNNLDAFKEPIESGLVRILIRVQGIQCEVKNDAPDFIDPKGDEPNIKIVPEADVYHLTQVFQSSYPLVLNKRKSKDGILVWDLEQEGIWFDIPMDKVKEVWLTDFNFYIESNYPRYLTYYILDVDHKIQWLQVDESGSIISLSEFRKKFTPPPLSEKATFTGTEILKCSDMLGRATRKIDVRTGKAMVKFNTEKGRLEPLLMGMAEKLGYVIEPLDKPTIIKEDEVGNSVSHTISLK</sequence>